<accession>A0ABU4F0Z3</accession>
<reference evidence="1 2" key="1">
    <citation type="submission" date="2023-10" db="EMBL/GenBank/DDBJ databases">
        <title>Development of a sustainable strategy for remediation of hydrocarbon-contaminated territories based on the waste exchange concept.</title>
        <authorList>
            <person name="Krivoruchko A."/>
        </authorList>
    </citation>
    <scope>NUCLEOTIDE SEQUENCE [LARGE SCALE GENOMIC DNA]</scope>
    <source>
        <strain evidence="1 2">IEGM 1236</strain>
    </source>
</reference>
<dbReference type="Proteomes" id="UP001185792">
    <property type="component" value="Unassembled WGS sequence"/>
</dbReference>
<name>A0ABU4F0Z3_WILMA</name>
<dbReference type="EMBL" id="JAWLUM010000011">
    <property type="protein sequence ID" value="MDV7137170.1"/>
    <property type="molecule type" value="Genomic_DNA"/>
</dbReference>
<keyword evidence="2" id="KW-1185">Reference proteome</keyword>
<evidence type="ECO:0000313" key="1">
    <source>
        <dbReference type="EMBL" id="MDV7137170.1"/>
    </source>
</evidence>
<sequence length="90" mass="8836">MPRAVAVLVARPGNDDLFAGMQRVLGGPRLGDQQFVGFTVEGDGGVLVAVADRGGVDGGVDAGDVAAKVVGDLAGGVGSGKVGDSYQADH</sequence>
<proteinExistence type="predicted"/>
<dbReference type="RefSeq" id="WP_317715019.1">
    <property type="nucleotide sequence ID" value="NZ_JAWLUM010000011.1"/>
</dbReference>
<evidence type="ECO:0000313" key="2">
    <source>
        <dbReference type="Proteomes" id="UP001185792"/>
    </source>
</evidence>
<protein>
    <submittedName>
        <fullName evidence="1">Uncharacterized protein</fullName>
    </submittedName>
</protein>
<organism evidence="1 2">
    <name type="scientific">Williamsia marianensis</name>
    <dbReference type="NCBI Taxonomy" id="85044"/>
    <lineage>
        <taxon>Bacteria</taxon>
        <taxon>Bacillati</taxon>
        <taxon>Actinomycetota</taxon>
        <taxon>Actinomycetes</taxon>
        <taxon>Mycobacteriales</taxon>
        <taxon>Nocardiaceae</taxon>
        <taxon>Williamsia</taxon>
    </lineage>
</organism>
<comment type="caution">
    <text evidence="1">The sequence shown here is derived from an EMBL/GenBank/DDBJ whole genome shotgun (WGS) entry which is preliminary data.</text>
</comment>
<gene>
    <name evidence="1" type="ORF">R4198_26060</name>
</gene>